<dbReference type="OrthoDB" id="7957531at2"/>
<dbReference type="EMBL" id="QRDT01000003">
    <property type="protein sequence ID" value="RED38833.1"/>
    <property type="molecule type" value="Genomic_DNA"/>
</dbReference>
<dbReference type="PROSITE" id="PS50293">
    <property type="entry name" value="TPR_REGION"/>
    <property type="match status" value="1"/>
</dbReference>
<feature type="domain" description="Caspase family p20" evidence="4">
    <location>
        <begin position="27"/>
        <end position="107"/>
    </location>
</feature>
<dbReference type="InterPro" id="IPR001309">
    <property type="entry name" value="Pept_C14_p20"/>
</dbReference>
<dbReference type="Proteomes" id="UP000256343">
    <property type="component" value="Unassembled WGS sequence"/>
</dbReference>
<dbReference type="InterPro" id="IPR052039">
    <property type="entry name" value="Caspase-related_regulators"/>
</dbReference>
<dbReference type="SUPFAM" id="SSF52129">
    <property type="entry name" value="Caspase-like"/>
    <property type="match status" value="1"/>
</dbReference>
<evidence type="ECO:0000313" key="5">
    <source>
        <dbReference type="EMBL" id="RED38833.1"/>
    </source>
</evidence>
<accession>A0A336JLF9</accession>
<dbReference type="PROSITE" id="PS50208">
    <property type="entry name" value="CASPASE_P20"/>
    <property type="match status" value="1"/>
</dbReference>
<keyword evidence="1" id="KW-0802">TPR repeat</keyword>
<dbReference type="InterPro" id="IPR019734">
    <property type="entry name" value="TPR_rpt"/>
</dbReference>
<evidence type="ECO:0000313" key="8">
    <source>
        <dbReference type="Proteomes" id="UP000256343"/>
    </source>
</evidence>
<feature type="signal peptide" evidence="3">
    <location>
        <begin position="1"/>
        <end position="23"/>
    </location>
</feature>
<evidence type="ECO:0000259" key="4">
    <source>
        <dbReference type="PROSITE" id="PS50208"/>
    </source>
</evidence>
<dbReference type="SUPFAM" id="SSF48452">
    <property type="entry name" value="TPR-like"/>
    <property type="match status" value="1"/>
</dbReference>
<feature type="repeat" description="TPR" evidence="1">
    <location>
        <begin position="341"/>
        <end position="374"/>
    </location>
</feature>
<dbReference type="GO" id="GO:0006508">
    <property type="term" value="P:proteolysis"/>
    <property type="evidence" value="ECO:0007669"/>
    <property type="project" value="InterPro"/>
</dbReference>
<protein>
    <submittedName>
        <fullName evidence="6">Tetratricopeptide repeat protein</fullName>
    </submittedName>
</protein>
<evidence type="ECO:0000256" key="3">
    <source>
        <dbReference type="SAM" id="SignalP"/>
    </source>
</evidence>
<dbReference type="GO" id="GO:0004197">
    <property type="term" value="F:cysteine-type endopeptidase activity"/>
    <property type="evidence" value="ECO:0007669"/>
    <property type="project" value="InterPro"/>
</dbReference>
<dbReference type="AlphaFoldDB" id="A0A336JLF9"/>
<reference evidence="5 8" key="2">
    <citation type="submission" date="2018-07" db="EMBL/GenBank/DDBJ databases">
        <title>Genomic Encyclopedia of Archaeal and Bacterial Type Strains, Phase II (KMG-II): from individual species to whole genera.</title>
        <authorList>
            <person name="Goeker M."/>
        </authorList>
    </citation>
    <scope>NUCLEOTIDE SEQUENCE [LARGE SCALE GENOMIC DNA]</scope>
    <source>
        <strain evidence="5 8">JA575</strain>
    </source>
</reference>
<sequence>MNIRLGLVVVLLAALFATPYSFAADGPARVALVIGNGKYPDADKPLKQPTNDARLLAEELKRAGFDVDLGEDLSGDAMRRAFDRLYQRVKPGSVALVFFSGFGIQSGRQSYLVPVDAQIWTEPDVRRDGIALETVLGELNSRGASVKIALIDASRRNPFERRFRSFSAGLAPIIAPGGSLVMYAAALSSVVTDRGDEHSLFASELLKEVRAPGISAEEALNRTRLGVTRASRGEQVPWISSSLAEEFSFVPGAKAADKPVEAKPAAAAVAAPQAAPEPEKPAEQPKPAPKASAAPAQTAADQRPTPAPGERRDDDKLVLALASDPTVKSLNARIAERPSDGNSYYRRGQVYASKGAYRSAIKDFDEAIRLNPKDVEAYNNRCWVRTVIGELEPALADCNQALQLRPNFVDALDSRGLLHLKGGRDKAAIADFDAALKVNPRLTSSLYGRGLARKRTGLTSEGDIDLTTAKNLDPNIGKEFAGYGVR</sequence>
<dbReference type="Gene3D" id="3.40.50.1460">
    <property type="match status" value="1"/>
</dbReference>
<dbReference type="Proteomes" id="UP000252631">
    <property type="component" value="Unassembled WGS sequence"/>
</dbReference>
<dbReference type="Pfam" id="PF00515">
    <property type="entry name" value="TPR_1"/>
    <property type="match status" value="1"/>
</dbReference>
<evidence type="ECO:0000313" key="7">
    <source>
        <dbReference type="Proteomes" id="UP000252631"/>
    </source>
</evidence>
<evidence type="ECO:0000256" key="2">
    <source>
        <dbReference type="SAM" id="MobiDB-lite"/>
    </source>
</evidence>
<dbReference type="EMBL" id="UFQQ01000003">
    <property type="protein sequence ID" value="SSW89653.1"/>
    <property type="molecule type" value="Genomic_DNA"/>
</dbReference>
<dbReference type="Gene3D" id="1.25.40.10">
    <property type="entry name" value="Tetratricopeptide repeat domain"/>
    <property type="match status" value="1"/>
</dbReference>
<feature type="compositionally biased region" description="Low complexity" evidence="2">
    <location>
        <begin position="264"/>
        <end position="276"/>
    </location>
</feature>
<organism evidence="6 7">
    <name type="scientific">Rhodopseudomonas pentothenatexigens</name>
    <dbReference type="NCBI Taxonomy" id="999699"/>
    <lineage>
        <taxon>Bacteria</taxon>
        <taxon>Pseudomonadati</taxon>
        <taxon>Pseudomonadota</taxon>
        <taxon>Alphaproteobacteria</taxon>
        <taxon>Hyphomicrobiales</taxon>
        <taxon>Nitrobacteraceae</taxon>
        <taxon>Rhodopseudomonas</taxon>
    </lineage>
</organism>
<dbReference type="PROSITE" id="PS50005">
    <property type="entry name" value="TPR"/>
    <property type="match status" value="2"/>
</dbReference>
<proteinExistence type="predicted"/>
<dbReference type="InterPro" id="IPR011600">
    <property type="entry name" value="Pept_C14_caspase"/>
</dbReference>
<feature type="compositionally biased region" description="Low complexity" evidence="2">
    <location>
        <begin position="289"/>
        <end position="304"/>
    </location>
</feature>
<dbReference type="PANTHER" id="PTHR22576">
    <property type="entry name" value="MUCOSA ASSOCIATED LYMPHOID TISSUE LYMPHOMA TRANSLOCATION PROTEIN 1/PARACASPASE"/>
    <property type="match status" value="1"/>
</dbReference>
<evidence type="ECO:0000256" key="1">
    <source>
        <dbReference type="PROSITE-ProRule" id="PRU00339"/>
    </source>
</evidence>
<feature type="chain" id="PRO_5016331259" evidence="3">
    <location>
        <begin position="24"/>
        <end position="486"/>
    </location>
</feature>
<feature type="region of interest" description="Disordered" evidence="2">
    <location>
        <begin position="264"/>
        <end position="313"/>
    </location>
</feature>
<dbReference type="RefSeq" id="WP_114356774.1">
    <property type="nucleotide sequence ID" value="NZ_QRDT01000003.1"/>
</dbReference>
<dbReference type="InterPro" id="IPR011990">
    <property type="entry name" value="TPR-like_helical_dom_sf"/>
</dbReference>
<dbReference type="PANTHER" id="PTHR22576:SF37">
    <property type="entry name" value="MUCOSA-ASSOCIATED LYMPHOID TISSUE LYMPHOMA TRANSLOCATION PROTEIN 1"/>
    <property type="match status" value="1"/>
</dbReference>
<dbReference type="SMART" id="SM00028">
    <property type="entry name" value="TPR"/>
    <property type="match status" value="4"/>
</dbReference>
<evidence type="ECO:0000313" key="6">
    <source>
        <dbReference type="EMBL" id="SSW89653.1"/>
    </source>
</evidence>
<keyword evidence="8" id="KW-1185">Reference proteome</keyword>
<reference evidence="6 7" key="1">
    <citation type="submission" date="2017-08" db="EMBL/GenBank/DDBJ databases">
        <authorList>
            <person name="de Groot N.N."/>
        </authorList>
    </citation>
    <scope>NUCLEOTIDE SEQUENCE [LARGE SCALE GENOMIC DNA]</scope>
    <source>
        <strain evidence="6 7">JA575</strain>
    </source>
</reference>
<dbReference type="Pfam" id="PF00656">
    <property type="entry name" value="Peptidase_C14"/>
    <property type="match status" value="1"/>
</dbReference>
<gene>
    <name evidence="5" type="ORF">BJ125_103195</name>
    <name evidence="6" type="ORF">SAMN05892882_103195</name>
</gene>
<keyword evidence="3" id="KW-0732">Signal</keyword>
<name>A0A336JLF9_9BRAD</name>
<dbReference type="InterPro" id="IPR029030">
    <property type="entry name" value="Caspase-like_dom_sf"/>
</dbReference>
<feature type="repeat" description="TPR" evidence="1">
    <location>
        <begin position="409"/>
        <end position="442"/>
    </location>
</feature>